<dbReference type="RefSeq" id="XP_007403724.1">
    <property type="nucleotide sequence ID" value="XM_007403662.1"/>
</dbReference>
<dbReference type="AlphaFoldDB" id="F4R4C2"/>
<feature type="region of interest" description="Disordered" evidence="13">
    <location>
        <begin position="1"/>
        <end position="26"/>
    </location>
</feature>
<dbReference type="FunCoup" id="F4R4C2">
    <property type="interactions" value="399"/>
</dbReference>
<comment type="similarity">
    <text evidence="4">Belongs to the HMBS family.</text>
</comment>
<evidence type="ECO:0000256" key="2">
    <source>
        <dbReference type="ARBA" id="ARBA00002869"/>
    </source>
</evidence>
<name>F4R4C2_MELLP</name>
<comment type="cofactor">
    <cofactor evidence="1">
        <name>dipyrromethane</name>
        <dbReference type="ChEBI" id="CHEBI:60342"/>
    </cofactor>
</comment>
<evidence type="ECO:0000256" key="12">
    <source>
        <dbReference type="ARBA" id="ARBA00048169"/>
    </source>
</evidence>
<evidence type="ECO:0000256" key="5">
    <source>
        <dbReference type="ARBA" id="ARBA00012655"/>
    </source>
</evidence>
<keyword evidence="17" id="KW-1185">Reference proteome</keyword>
<dbReference type="Pfam" id="PF01379">
    <property type="entry name" value="Porphobil_deam"/>
    <property type="match status" value="1"/>
</dbReference>
<dbReference type="PANTHER" id="PTHR11557">
    <property type="entry name" value="PORPHOBILINOGEN DEAMINASE"/>
    <property type="match status" value="1"/>
</dbReference>
<dbReference type="PROSITE" id="PS00533">
    <property type="entry name" value="PORPHOBILINOGEN_DEAM"/>
    <property type="match status" value="1"/>
</dbReference>
<evidence type="ECO:0000256" key="13">
    <source>
        <dbReference type="SAM" id="MobiDB-lite"/>
    </source>
</evidence>
<dbReference type="SUPFAM" id="SSF54782">
    <property type="entry name" value="Porphobilinogen deaminase (hydroxymethylbilane synthase), C-terminal domain"/>
    <property type="match status" value="1"/>
</dbReference>
<gene>
    <name evidence="16" type="ORF">MELLADRAFT_114915</name>
</gene>
<evidence type="ECO:0000256" key="3">
    <source>
        <dbReference type="ARBA" id="ARBA00004735"/>
    </source>
</evidence>
<dbReference type="InterPro" id="IPR022417">
    <property type="entry name" value="Porphobilin_deaminase_N"/>
</dbReference>
<dbReference type="GO" id="GO:0006782">
    <property type="term" value="P:protoporphyrinogen IX biosynthetic process"/>
    <property type="evidence" value="ECO:0007669"/>
    <property type="project" value="UniProtKB-UniPathway"/>
</dbReference>
<dbReference type="Gene3D" id="3.40.190.10">
    <property type="entry name" value="Periplasmic binding protein-like II"/>
    <property type="match status" value="2"/>
</dbReference>
<feature type="domain" description="Porphobilinogen deaminase N-terminal" evidence="14">
    <location>
        <begin position="45"/>
        <end position="254"/>
    </location>
</feature>
<dbReference type="GeneID" id="18925495"/>
<comment type="pathway">
    <text evidence="3">Porphyrin-containing compound metabolism; protoporphyrin-IX biosynthesis; coproporphyrinogen-III from 5-aminolevulinate: step 2/4.</text>
</comment>
<evidence type="ECO:0000256" key="11">
    <source>
        <dbReference type="ARBA" id="ARBA00033064"/>
    </source>
</evidence>
<evidence type="ECO:0000256" key="1">
    <source>
        <dbReference type="ARBA" id="ARBA00001916"/>
    </source>
</evidence>
<dbReference type="InterPro" id="IPR000860">
    <property type="entry name" value="HemC"/>
</dbReference>
<keyword evidence="9" id="KW-0627">Porphyrin biosynthesis</keyword>
<dbReference type="Pfam" id="PF03900">
    <property type="entry name" value="Porphobil_deamC"/>
    <property type="match status" value="1"/>
</dbReference>
<sequence>MEFPTLESYLSLPSNSTSQPNPPIVSLDEDSHEFVTAPPSISPPIVIGTRNSRLALVQAELVRKLFEISHPNHPTTIQSMSTAGDQNQGRPLYLMGGKSLWTKELEVALLEGSVDLIVHCLKDMPTSLPPGCELGAILEREDPRDALVIRRDLPFRSLSELPAGSVIGTSSVRRVAQLRRRFPQLKFQDIRGNLNTRFRKLDAPDSPYTGIVLAVAGLNRLECADRISSYLSPPELYYAVGQGAIGIEIRSRAEEGEVTPRASQRTETVRQLVKSLEHWPTALVCHAERSLLRTLEGGCSVPVGVTSTLLPLPMPCQWAPQARLTLTGVVTSVDGTKEVMVTKTADIYGPKDSIKLGCELAAELLEAGADEILEELNVVKEAAGDGTEETEISRIGAVEAKTHIQIAAPADSERTMIGANETHSTISIKA</sequence>
<dbReference type="UniPathway" id="UPA00251">
    <property type="reaction ID" value="UER00319"/>
</dbReference>
<evidence type="ECO:0000313" key="16">
    <source>
        <dbReference type="EMBL" id="EGG12786.1"/>
    </source>
</evidence>
<dbReference type="VEuPathDB" id="FungiDB:MELLADRAFT_114915"/>
<evidence type="ECO:0000259" key="14">
    <source>
        <dbReference type="Pfam" id="PF01379"/>
    </source>
</evidence>
<dbReference type="STRING" id="747676.F4R4C2"/>
<dbReference type="KEGG" id="mlr:MELLADRAFT_114915"/>
<dbReference type="InterPro" id="IPR036803">
    <property type="entry name" value="Porphobilinogen_deaminase_C_sf"/>
</dbReference>
<dbReference type="InParanoid" id="F4R4C2"/>
<keyword evidence="7" id="KW-0808">Transferase</keyword>
<comment type="catalytic activity">
    <reaction evidence="12">
        <text>4 porphobilinogen + H2O = hydroxymethylbilane + 4 NH4(+)</text>
        <dbReference type="Rhea" id="RHEA:13185"/>
        <dbReference type="ChEBI" id="CHEBI:15377"/>
        <dbReference type="ChEBI" id="CHEBI:28938"/>
        <dbReference type="ChEBI" id="CHEBI:57845"/>
        <dbReference type="ChEBI" id="CHEBI:58126"/>
        <dbReference type="EC" id="2.5.1.61"/>
    </reaction>
</comment>
<dbReference type="eggNOG" id="KOG2892">
    <property type="taxonomic scope" value="Eukaryota"/>
</dbReference>
<reference evidence="17" key="1">
    <citation type="journal article" date="2011" name="Proc. Natl. Acad. Sci. U.S.A.">
        <title>Obligate biotrophy features unraveled by the genomic analysis of rust fungi.</title>
        <authorList>
            <person name="Duplessis S."/>
            <person name="Cuomo C.A."/>
            <person name="Lin Y.-C."/>
            <person name="Aerts A."/>
            <person name="Tisserant E."/>
            <person name="Veneault-Fourrey C."/>
            <person name="Joly D.L."/>
            <person name="Hacquard S."/>
            <person name="Amselem J."/>
            <person name="Cantarel B.L."/>
            <person name="Chiu R."/>
            <person name="Coutinho P.M."/>
            <person name="Feau N."/>
            <person name="Field M."/>
            <person name="Frey P."/>
            <person name="Gelhaye E."/>
            <person name="Goldberg J."/>
            <person name="Grabherr M.G."/>
            <person name="Kodira C.D."/>
            <person name="Kohler A."/>
            <person name="Kuees U."/>
            <person name="Lindquist E.A."/>
            <person name="Lucas S.M."/>
            <person name="Mago R."/>
            <person name="Mauceli E."/>
            <person name="Morin E."/>
            <person name="Murat C."/>
            <person name="Pangilinan J.L."/>
            <person name="Park R."/>
            <person name="Pearson M."/>
            <person name="Quesneville H."/>
            <person name="Rouhier N."/>
            <person name="Sakthikumar S."/>
            <person name="Salamov A.A."/>
            <person name="Schmutz J."/>
            <person name="Selles B."/>
            <person name="Shapiro H."/>
            <person name="Tanguay P."/>
            <person name="Tuskan G.A."/>
            <person name="Henrissat B."/>
            <person name="Van de Peer Y."/>
            <person name="Rouze P."/>
            <person name="Ellis J.G."/>
            <person name="Dodds P.N."/>
            <person name="Schein J.E."/>
            <person name="Zhong S."/>
            <person name="Hamelin R.C."/>
            <person name="Grigoriev I.V."/>
            <person name="Szabo L.J."/>
            <person name="Martin F."/>
        </authorList>
    </citation>
    <scope>NUCLEOTIDE SEQUENCE [LARGE SCALE GENOMIC DNA]</scope>
    <source>
        <strain evidence="17">98AG31 / pathotype 3-4-7</strain>
    </source>
</reference>
<evidence type="ECO:0000256" key="6">
    <source>
        <dbReference type="ARBA" id="ARBA00016519"/>
    </source>
</evidence>
<dbReference type="FunFam" id="3.40.190.10:FF:000086">
    <property type="entry name" value="Probable porphobilinogen deaminase"/>
    <property type="match status" value="1"/>
</dbReference>
<dbReference type="OrthoDB" id="564646at2759"/>
<evidence type="ECO:0000256" key="7">
    <source>
        <dbReference type="ARBA" id="ARBA00022679"/>
    </source>
</evidence>
<dbReference type="HOGENOM" id="CLU_019704_0_2_1"/>
<dbReference type="GO" id="GO:0004418">
    <property type="term" value="F:hydroxymethylbilane synthase activity"/>
    <property type="evidence" value="ECO:0007669"/>
    <property type="project" value="UniProtKB-EC"/>
</dbReference>
<dbReference type="EC" id="2.5.1.61" evidence="5"/>
<dbReference type="PRINTS" id="PR00151">
    <property type="entry name" value="PORPHBDMNASE"/>
</dbReference>
<dbReference type="EMBL" id="GL883090">
    <property type="protein sequence ID" value="EGG12786.1"/>
    <property type="molecule type" value="Genomic_DNA"/>
</dbReference>
<evidence type="ECO:0000256" key="4">
    <source>
        <dbReference type="ARBA" id="ARBA00005638"/>
    </source>
</evidence>
<evidence type="ECO:0000256" key="8">
    <source>
        <dbReference type="ARBA" id="ARBA00023133"/>
    </source>
</evidence>
<comment type="function">
    <text evidence="2">Tetrapolymerization of the monopyrrole PBG into the hydroxymethylbilane pre-uroporphyrinogen in several discrete steps.</text>
</comment>
<evidence type="ECO:0000256" key="9">
    <source>
        <dbReference type="ARBA" id="ARBA00023244"/>
    </source>
</evidence>
<dbReference type="CDD" id="cd13645">
    <property type="entry name" value="PBP2_HuPBGD_like"/>
    <property type="match status" value="1"/>
</dbReference>
<dbReference type="InterPro" id="IPR022418">
    <property type="entry name" value="Porphobilinogen_deaminase_C"/>
</dbReference>
<evidence type="ECO:0000256" key="10">
    <source>
        <dbReference type="ARBA" id="ARBA00030685"/>
    </source>
</evidence>
<dbReference type="PANTHER" id="PTHR11557:SF0">
    <property type="entry name" value="PORPHOBILINOGEN DEAMINASE"/>
    <property type="match status" value="1"/>
</dbReference>
<dbReference type="NCBIfam" id="TIGR00212">
    <property type="entry name" value="hemC"/>
    <property type="match status" value="1"/>
</dbReference>
<dbReference type="Proteomes" id="UP000001072">
    <property type="component" value="Unassembled WGS sequence"/>
</dbReference>
<evidence type="ECO:0000313" key="17">
    <source>
        <dbReference type="Proteomes" id="UP000001072"/>
    </source>
</evidence>
<accession>F4R4C2</accession>
<dbReference type="FunFam" id="3.40.190.10:FF:000005">
    <property type="entry name" value="Porphobilinogen deaminase"/>
    <property type="match status" value="1"/>
</dbReference>
<dbReference type="Gene3D" id="3.30.160.40">
    <property type="entry name" value="Porphobilinogen deaminase, C-terminal domain"/>
    <property type="match status" value="1"/>
</dbReference>
<dbReference type="HAMAP" id="MF_00260">
    <property type="entry name" value="Porphobil_deam"/>
    <property type="match status" value="1"/>
</dbReference>
<organism evidence="17">
    <name type="scientific">Melampsora larici-populina (strain 98AG31 / pathotype 3-4-7)</name>
    <name type="common">Poplar leaf rust fungus</name>
    <dbReference type="NCBI Taxonomy" id="747676"/>
    <lineage>
        <taxon>Eukaryota</taxon>
        <taxon>Fungi</taxon>
        <taxon>Dikarya</taxon>
        <taxon>Basidiomycota</taxon>
        <taxon>Pucciniomycotina</taxon>
        <taxon>Pucciniomycetes</taxon>
        <taxon>Pucciniales</taxon>
        <taxon>Melampsoraceae</taxon>
        <taxon>Melampsora</taxon>
    </lineage>
</organism>
<proteinExistence type="inferred from homology"/>
<dbReference type="InterPro" id="IPR022419">
    <property type="entry name" value="Porphobilin_deaminase_cofac_BS"/>
</dbReference>
<feature type="domain" description="Porphobilinogen deaminase C-terminal" evidence="15">
    <location>
        <begin position="283"/>
        <end position="365"/>
    </location>
</feature>
<dbReference type="SUPFAM" id="SSF53850">
    <property type="entry name" value="Periplasmic binding protein-like II"/>
    <property type="match status" value="1"/>
</dbReference>
<keyword evidence="8" id="KW-0350">Heme biosynthesis</keyword>
<evidence type="ECO:0000259" key="15">
    <source>
        <dbReference type="Pfam" id="PF03900"/>
    </source>
</evidence>
<dbReference type="GO" id="GO:0005737">
    <property type="term" value="C:cytoplasm"/>
    <property type="evidence" value="ECO:0007669"/>
    <property type="project" value="TreeGrafter"/>
</dbReference>
<protein>
    <recommendedName>
        <fullName evidence="6">Porphobilinogen deaminase</fullName>
        <ecNumber evidence="5">2.5.1.61</ecNumber>
    </recommendedName>
    <alternativeName>
        <fullName evidence="11">Hydroxymethylbilane synthase</fullName>
    </alternativeName>
    <alternativeName>
        <fullName evidence="10">Pre-uroporphyrinogen synthase</fullName>
    </alternativeName>
</protein>